<keyword evidence="4" id="KW-0808">Transferase</keyword>
<evidence type="ECO:0000313" key="9">
    <source>
        <dbReference type="Proteomes" id="UP000094828"/>
    </source>
</evidence>
<comment type="caution">
    <text evidence="8">The sequence shown here is derived from an EMBL/GenBank/DDBJ whole genome shotgun (WGS) entry which is preliminary data.</text>
</comment>
<dbReference type="AlphaFoldDB" id="A0A1C3ET90"/>
<protein>
    <recommendedName>
        <fullName evidence="7">Glycosyltransferase 2-like domain-containing protein</fullName>
    </recommendedName>
</protein>
<dbReference type="PANTHER" id="PTHR43646">
    <property type="entry name" value="GLYCOSYLTRANSFERASE"/>
    <property type="match status" value="1"/>
</dbReference>
<keyword evidence="6" id="KW-1133">Transmembrane helix</keyword>
<gene>
    <name evidence="8" type="ORF">A6X21_01985</name>
</gene>
<dbReference type="Gene3D" id="3.90.550.10">
    <property type="entry name" value="Spore Coat Polysaccharide Biosynthesis Protein SpsA, Chain A"/>
    <property type="match status" value="1"/>
</dbReference>
<keyword evidence="3" id="KW-0328">Glycosyltransferase</keyword>
<dbReference type="Proteomes" id="UP000094828">
    <property type="component" value="Unassembled WGS sequence"/>
</dbReference>
<keyword evidence="9" id="KW-1185">Reference proteome</keyword>
<evidence type="ECO:0000256" key="2">
    <source>
        <dbReference type="ARBA" id="ARBA00022475"/>
    </source>
</evidence>
<sequence>MLLFLLSLASLFLAGGPAFMFVINWMRYRTPSLATEPLPPVSILIPARNEERSIGRVLESALQTKGIEFEVIVLDDASTDQTAEIVREFNQQDPRVRLESAPSLPPGWCGKQHACWALSQRARYDLFLFIDADVSLEPTGAARTVSFLQQTQVDLVSGVPRQEFSGFLDRLLIPLIHFVLLGFLPMGRMRKTTDPAVGAACGQLILSTRSGYEKTSGHEQVKQSLHDGLELPRLYRRHGLRTDLFDATSTAMCRMYHSEYETWKGLEKNATAGLGSPALIVPTTIILSMGQILPSLWVILALQCDCTSTLVVAAASLFCSWLPRTLALVSYRQSLLGWVLHPLSVLIFLAIQWSAMVRKLRGLPSVWKSRDYVQRAMVK</sequence>
<dbReference type="RefSeq" id="WP_068845485.1">
    <property type="nucleotide sequence ID" value="NZ_LYDR01000020.1"/>
</dbReference>
<reference evidence="8 9" key="1">
    <citation type="submission" date="2016-05" db="EMBL/GenBank/DDBJ databases">
        <title>Genomic and physiological characterization of Planctopirus sp. isolated from fresh water lake.</title>
        <authorList>
            <person name="Subhash Y."/>
            <person name="Ramana C."/>
        </authorList>
    </citation>
    <scope>NUCLEOTIDE SEQUENCE [LARGE SCALE GENOMIC DNA]</scope>
    <source>
        <strain evidence="8 9">JC280</strain>
    </source>
</reference>
<feature type="domain" description="Glycosyltransferase 2-like" evidence="7">
    <location>
        <begin position="42"/>
        <end position="173"/>
    </location>
</feature>
<dbReference type="EMBL" id="LYDR01000020">
    <property type="protein sequence ID" value="ODA36478.1"/>
    <property type="molecule type" value="Genomic_DNA"/>
</dbReference>
<dbReference type="InterPro" id="IPR001173">
    <property type="entry name" value="Glyco_trans_2-like"/>
</dbReference>
<comment type="subcellular location">
    <subcellularLocation>
        <location evidence="1">Cell membrane</location>
    </subcellularLocation>
</comment>
<evidence type="ECO:0000256" key="3">
    <source>
        <dbReference type="ARBA" id="ARBA00022676"/>
    </source>
</evidence>
<evidence type="ECO:0000256" key="6">
    <source>
        <dbReference type="SAM" id="Phobius"/>
    </source>
</evidence>
<evidence type="ECO:0000256" key="5">
    <source>
        <dbReference type="ARBA" id="ARBA00023136"/>
    </source>
</evidence>
<dbReference type="SUPFAM" id="SSF53448">
    <property type="entry name" value="Nucleotide-diphospho-sugar transferases"/>
    <property type="match status" value="1"/>
</dbReference>
<dbReference type="GO" id="GO:0005886">
    <property type="term" value="C:plasma membrane"/>
    <property type="evidence" value="ECO:0007669"/>
    <property type="project" value="UniProtKB-SubCell"/>
</dbReference>
<feature type="transmembrane region" description="Helical" evidence="6">
    <location>
        <begin position="335"/>
        <end position="355"/>
    </location>
</feature>
<dbReference type="CDD" id="cd00761">
    <property type="entry name" value="Glyco_tranf_GTA_type"/>
    <property type="match status" value="1"/>
</dbReference>
<dbReference type="Pfam" id="PF00535">
    <property type="entry name" value="Glycos_transf_2"/>
    <property type="match status" value="1"/>
</dbReference>
<feature type="transmembrane region" description="Helical" evidence="6">
    <location>
        <begin position="296"/>
        <end position="323"/>
    </location>
</feature>
<dbReference type="InterPro" id="IPR029044">
    <property type="entry name" value="Nucleotide-diphossugar_trans"/>
</dbReference>
<dbReference type="STRING" id="1841610.A6X21_01985"/>
<organism evidence="8 9">
    <name type="scientific">Planctopirus hydrillae</name>
    <dbReference type="NCBI Taxonomy" id="1841610"/>
    <lineage>
        <taxon>Bacteria</taxon>
        <taxon>Pseudomonadati</taxon>
        <taxon>Planctomycetota</taxon>
        <taxon>Planctomycetia</taxon>
        <taxon>Planctomycetales</taxon>
        <taxon>Planctomycetaceae</taxon>
        <taxon>Planctopirus</taxon>
    </lineage>
</organism>
<keyword evidence="5 6" id="KW-0472">Membrane</keyword>
<keyword evidence="2" id="KW-1003">Cell membrane</keyword>
<evidence type="ECO:0000256" key="4">
    <source>
        <dbReference type="ARBA" id="ARBA00022679"/>
    </source>
</evidence>
<keyword evidence="6" id="KW-0812">Transmembrane</keyword>
<dbReference type="GO" id="GO:0016757">
    <property type="term" value="F:glycosyltransferase activity"/>
    <property type="evidence" value="ECO:0007669"/>
    <property type="project" value="UniProtKB-KW"/>
</dbReference>
<proteinExistence type="predicted"/>
<evidence type="ECO:0000256" key="1">
    <source>
        <dbReference type="ARBA" id="ARBA00004236"/>
    </source>
</evidence>
<name>A0A1C3ET90_9PLAN</name>
<evidence type="ECO:0000313" key="8">
    <source>
        <dbReference type="EMBL" id="ODA36478.1"/>
    </source>
</evidence>
<accession>A0A1C3ET90</accession>
<evidence type="ECO:0000259" key="7">
    <source>
        <dbReference type="Pfam" id="PF00535"/>
    </source>
</evidence>
<dbReference type="PANTHER" id="PTHR43646:SF2">
    <property type="entry name" value="GLYCOSYLTRANSFERASE 2-LIKE DOMAIN-CONTAINING PROTEIN"/>
    <property type="match status" value="1"/>
</dbReference>